<organism evidence="1 2">
    <name type="scientific">Rattus norvegicus</name>
    <name type="common">Rat</name>
    <dbReference type="NCBI Taxonomy" id="10116"/>
    <lineage>
        <taxon>Eukaryota</taxon>
        <taxon>Metazoa</taxon>
        <taxon>Chordata</taxon>
        <taxon>Craniata</taxon>
        <taxon>Vertebrata</taxon>
        <taxon>Euteleostomi</taxon>
        <taxon>Mammalia</taxon>
        <taxon>Eutheria</taxon>
        <taxon>Euarchontoglires</taxon>
        <taxon>Glires</taxon>
        <taxon>Rodentia</taxon>
        <taxon>Myomorpha</taxon>
        <taxon>Muroidea</taxon>
        <taxon>Muridae</taxon>
        <taxon>Murinae</taxon>
        <taxon>Rattus</taxon>
    </lineage>
</organism>
<dbReference type="EMBL" id="CH473950">
    <property type="protein sequence ID" value="EDM16387.1"/>
    <property type="molecule type" value="Genomic_DNA"/>
</dbReference>
<gene>
    <name evidence="1" type="ORF">rCG_59714</name>
</gene>
<evidence type="ECO:0000313" key="2">
    <source>
        <dbReference type="Proteomes" id="UP000234681"/>
    </source>
</evidence>
<dbReference type="AlphaFoldDB" id="A6HR35"/>
<reference evidence="1 2" key="1">
    <citation type="submission" date="2005-09" db="EMBL/GenBank/DDBJ databases">
        <authorList>
            <person name="Mural R.J."/>
            <person name="Li P.W."/>
            <person name="Adams M.D."/>
            <person name="Amanatides P.G."/>
            <person name="Baden-Tillson H."/>
            <person name="Barnstead M."/>
            <person name="Chin S.H."/>
            <person name="Dew I."/>
            <person name="Evans C.A."/>
            <person name="Ferriera S."/>
            <person name="Flanigan M."/>
            <person name="Fosler C."/>
            <person name="Glodek A."/>
            <person name="Gu Z."/>
            <person name="Holt R.A."/>
            <person name="Jennings D."/>
            <person name="Kraft C.L."/>
            <person name="Lu F."/>
            <person name="Nguyen T."/>
            <person name="Nusskern D.R."/>
            <person name="Pfannkoch C.M."/>
            <person name="Sitter C."/>
            <person name="Sutton G.G."/>
            <person name="Venter J.C."/>
            <person name="Wang Z."/>
            <person name="Woodage T."/>
            <person name="Zheng X.H."/>
            <person name="Zhong F."/>
        </authorList>
    </citation>
    <scope>NUCLEOTIDE SEQUENCE [LARGE SCALE GENOMIC DNA]</scope>
    <source>
        <strain>BN</strain>
        <strain evidence="2">Sprague-Dawley</strain>
    </source>
</reference>
<evidence type="ECO:0000313" key="1">
    <source>
        <dbReference type="EMBL" id="EDM16387.1"/>
    </source>
</evidence>
<sequence>MDLCSGSPLSFCKMELLSWLSYRTVVRTHTTVQ</sequence>
<accession>A6HR35</accession>
<name>A6HR35_RAT</name>
<proteinExistence type="predicted"/>
<dbReference type="Proteomes" id="UP000234681">
    <property type="component" value="Chromosome 7"/>
</dbReference>
<protein>
    <submittedName>
        <fullName evidence="1">RCG59714</fullName>
    </submittedName>
</protein>